<keyword evidence="6" id="KW-1185">Reference proteome</keyword>
<dbReference type="SUPFAM" id="SSF51735">
    <property type="entry name" value="NAD(P)-binding Rossmann-fold domains"/>
    <property type="match status" value="1"/>
</dbReference>
<sequence>MSSTDSPVILITGCSTGLGRSLAQEALAKGLRVIATARRLSAIEDLRAKGARVFSLDVNDNVEELGKFAQKSIDAFGQVDILVNNAGWLLGGAVEENTPEEVQSQFNTNFFSVINVTNAFLPHFRGRKTGTIVNISSQGSYLALSGAGIYCATKAALDCLTECWADELRPFNIRVTSVNLGSFRTSVASSNSKPPTNTIEGYDAARNWRKAFQERAGGELGDPDKGARKLLELVTLKTDKSLPVRFALGEDAIYLIRKRLEGRIAELDEWKSFGIGTNVDGMEYEQASW</sequence>
<dbReference type="OrthoDB" id="1274115at2759"/>
<evidence type="ECO:0000256" key="2">
    <source>
        <dbReference type="ARBA" id="ARBA00022857"/>
    </source>
</evidence>
<dbReference type="InterPro" id="IPR002347">
    <property type="entry name" value="SDR_fam"/>
</dbReference>
<protein>
    <submittedName>
        <fullName evidence="5">Short-chain dehydrogenase/reductase SDR</fullName>
    </submittedName>
</protein>
<dbReference type="GO" id="GO:0016491">
    <property type="term" value="F:oxidoreductase activity"/>
    <property type="evidence" value="ECO:0007669"/>
    <property type="project" value="UniProtKB-KW"/>
</dbReference>
<dbReference type="EMBL" id="ML769386">
    <property type="protein sequence ID" value="KAE9410013.1"/>
    <property type="molecule type" value="Genomic_DNA"/>
</dbReference>
<dbReference type="AlphaFoldDB" id="A0A6A4IKA9"/>
<keyword evidence="3" id="KW-0560">Oxidoreductase</keyword>
<dbReference type="Gene3D" id="3.40.50.720">
    <property type="entry name" value="NAD(P)-binding Rossmann-like Domain"/>
    <property type="match status" value="1"/>
</dbReference>
<dbReference type="PRINTS" id="PR00081">
    <property type="entry name" value="GDHRDH"/>
</dbReference>
<comment type="similarity">
    <text evidence="1 4">Belongs to the short-chain dehydrogenases/reductases (SDR) family.</text>
</comment>
<organism evidence="5 6">
    <name type="scientific">Gymnopus androsaceus JB14</name>
    <dbReference type="NCBI Taxonomy" id="1447944"/>
    <lineage>
        <taxon>Eukaryota</taxon>
        <taxon>Fungi</taxon>
        <taxon>Dikarya</taxon>
        <taxon>Basidiomycota</taxon>
        <taxon>Agaricomycotina</taxon>
        <taxon>Agaricomycetes</taxon>
        <taxon>Agaricomycetidae</taxon>
        <taxon>Agaricales</taxon>
        <taxon>Marasmiineae</taxon>
        <taxon>Omphalotaceae</taxon>
        <taxon>Gymnopus</taxon>
    </lineage>
</organism>
<evidence type="ECO:0000313" key="6">
    <source>
        <dbReference type="Proteomes" id="UP000799118"/>
    </source>
</evidence>
<dbReference type="PRINTS" id="PR00080">
    <property type="entry name" value="SDRFAMILY"/>
</dbReference>
<dbReference type="CDD" id="cd05374">
    <property type="entry name" value="17beta-HSD-like_SDR_c"/>
    <property type="match status" value="1"/>
</dbReference>
<evidence type="ECO:0000313" key="5">
    <source>
        <dbReference type="EMBL" id="KAE9410013.1"/>
    </source>
</evidence>
<gene>
    <name evidence="5" type="ORF">BT96DRAFT_847795</name>
</gene>
<proteinExistence type="inferred from homology"/>
<dbReference type="InterPro" id="IPR051911">
    <property type="entry name" value="SDR_oxidoreductase"/>
</dbReference>
<evidence type="ECO:0000256" key="1">
    <source>
        <dbReference type="ARBA" id="ARBA00006484"/>
    </source>
</evidence>
<accession>A0A6A4IKA9</accession>
<dbReference type="PROSITE" id="PS00061">
    <property type="entry name" value="ADH_SHORT"/>
    <property type="match status" value="1"/>
</dbReference>
<dbReference type="InterPro" id="IPR020904">
    <property type="entry name" value="Sc_DH/Rdtase_CS"/>
</dbReference>
<dbReference type="PANTHER" id="PTHR43976:SF16">
    <property type="entry name" value="SHORT-CHAIN DEHYDROGENASE_REDUCTASE FAMILY PROTEIN"/>
    <property type="match status" value="1"/>
</dbReference>
<name>A0A6A4IKA9_9AGAR</name>
<evidence type="ECO:0000256" key="3">
    <source>
        <dbReference type="ARBA" id="ARBA00023002"/>
    </source>
</evidence>
<dbReference type="InterPro" id="IPR036291">
    <property type="entry name" value="NAD(P)-bd_dom_sf"/>
</dbReference>
<reference evidence="5" key="1">
    <citation type="journal article" date="2019" name="Environ. Microbiol.">
        <title>Fungal ecological strategies reflected in gene transcription - a case study of two litter decomposers.</title>
        <authorList>
            <person name="Barbi F."/>
            <person name="Kohler A."/>
            <person name="Barry K."/>
            <person name="Baskaran P."/>
            <person name="Daum C."/>
            <person name="Fauchery L."/>
            <person name="Ihrmark K."/>
            <person name="Kuo A."/>
            <person name="LaButti K."/>
            <person name="Lipzen A."/>
            <person name="Morin E."/>
            <person name="Grigoriev I.V."/>
            <person name="Henrissat B."/>
            <person name="Lindahl B."/>
            <person name="Martin F."/>
        </authorList>
    </citation>
    <scope>NUCLEOTIDE SEQUENCE</scope>
    <source>
        <strain evidence="5">JB14</strain>
    </source>
</reference>
<evidence type="ECO:0000256" key="4">
    <source>
        <dbReference type="RuleBase" id="RU000363"/>
    </source>
</evidence>
<dbReference type="Pfam" id="PF00106">
    <property type="entry name" value="adh_short"/>
    <property type="match status" value="1"/>
</dbReference>
<dbReference type="PANTHER" id="PTHR43976">
    <property type="entry name" value="SHORT CHAIN DEHYDROGENASE"/>
    <property type="match status" value="1"/>
</dbReference>
<keyword evidence="2" id="KW-0521">NADP</keyword>
<dbReference type="Proteomes" id="UP000799118">
    <property type="component" value="Unassembled WGS sequence"/>
</dbReference>